<dbReference type="OrthoDB" id="7019976at2"/>
<feature type="domain" description="Spore protein YkvP/CgeB glycosyl transferase-like" evidence="1">
    <location>
        <begin position="125"/>
        <end position="254"/>
    </location>
</feature>
<accession>N2B0U3</accession>
<dbReference type="InterPro" id="IPR055259">
    <property type="entry name" value="YkvP/CgeB_Glyco_trans-like"/>
</dbReference>
<comment type="caution">
    <text evidence="2">The sequence shown here is derived from an EMBL/GenBank/DDBJ whole genome shotgun (WGS) entry which is preliminary data.</text>
</comment>
<organism evidence="2 3">
    <name type="scientific">Eubacterium plexicaudatum ASF492</name>
    <dbReference type="NCBI Taxonomy" id="1235802"/>
    <lineage>
        <taxon>Bacteria</taxon>
        <taxon>Bacillati</taxon>
        <taxon>Bacillota</taxon>
        <taxon>Clostridia</taxon>
        <taxon>Eubacteriales</taxon>
        <taxon>Eubacteriaceae</taxon>
        <taxon>Eubacterium</taxon>
    </lineage>
</organism>
<dbReference type="Pfam" id="PF13524">
    <property type="entry name" value="Glyco_trans_1_2"/>
    <property type="match status" value="1"/>
</dbReference>
<gene>
    <name evidence="2" type="ORF">C823_01262</name>
</gene>
<dbReference type="HOGENOM" id="CLU_033615_2_0_9"/>
<evidence type="ECO:0000313" key="3">
    <source>
        <dbReference type="Proteomes" id="UP000012589"/>
    </source>
</evidence>
<dbReference type="PATRIC" id="fig|1235802.3.peg.1350"/>
<sequence length="263" mass="31303">MPLAYNRPRLDRTLISLQPHYEHDITFLGSLYDDAYDFFDQIHYLPPYLKGYIHAIIDAQQQIYGADLCNCLFDHEKCKEMAMYVKVDFGTQYSDYRDDVFRNMIRKKITVLERRKILSMIGQKYNVDLYSSQNPSGLEIHYKGYADYDHQMPNIFYTSKINLNITLRSILSGIPLRVIDILGAHGFLLTNYQLEFTDYFSNHEDLVWYDNYEDLMDKIRFYLAHEKERERIAQNGNLKAQKYFTYDRLLQKIFDLAFETTCG</sequence>
<dbReference type="Gene3D" id="3.40.50.2000">
    <property type="entry name" value="Glycogen Phosphorylase B"/>
    <property type="match status" value="1"/>
</dbReference>
<dbReference type="Proteomes" id="UP000012589">
    <property type="component" value="Unassembled WGS sequence"/>
</dbReference>
<dbReference type="EMBL" id="AQFT01000038">
    <property type="protein sequence ID" value="EMZ33981.1"/>
    <property type="molecule type" value="Genomic_DNA"/>
</dbReference>
<dbReference type="AlphaFoldDB" id="N2B0U3"/>
<dbReference type="eggNOG" id="COG4641">
    <property type="taxonomic scope" value="Bacteria"/>
</dbReference>
<proteinExistence type="predicted"/>
<protein>
    <recommendedName>
        <fullName evidence="1">Spore protein YkvP/CgeB glycosyl transferase-like domain-containing protein</fullName>
    </recommendedName>
</protein>
<dbReference type="STRING" id="1235802.C823_01262"/>
<keyword evidence="3" id="KW-1185">Reference proteome</keyword>
<reference evidence="2 3" key="1">
    <citation type="journal article" date="2014" name="Genome Announc.">
        <title>Draft genome sequences of the altered schaedler flora, a defined bacterial community from gnotobiotic mice.</title>
        <authorList>
            <person name="Wannemuehler M.J."/>
            <person name="Overstreet A.M."/>
            <person name="Ward D.V."/>
            <person name="Phillips G.J."/>
        </authorList>
    </citation>
    <scope>NUCLEOTIDE SEQUENCE [LARGE SCALE GENOMIC DNA]</scope>
    <source>
        <strain evidence="2 3">ASF492</strain>
    </source>
</reference>
<evidence type="ECO:0000259" key="1">
    <source>
        <dbReference type="Pfam" id="PF13524"/>
    </source>
</evidence>
<evidence type="ECO:0000313" key="2">
    <source>
        <dbReference type="EMBL" id="EMZ33981.1"/>
    </source>
</evidence>
<name>N2B0U3_9FIRM</name>